<dbReference type="Proteomes" id="UP000775877">
    <property type="component" value="Unassembled WGS sequence"/>
</dbReference>
<dbReference type="EMBL" id="JAGQLJ010000164">
    <property type="protein sequence ID" value="MCA9381708.1"/>
    <property type="molecule type" value="Genomic_DNA"/>
</dbReference>
<sequence length="80" mass="9405">SQIFLKDIQGLEIVRCVSDQSEDLQNKLDQKGRLTKYLKENEFDWKDANVYICGRNEMIKDVTDILKSKNISNIYKENYG</sequence>
<evidence type="ECO:0000313" key="2">
    <source>
        <dbReference type="EMBL" id="MCA9381708.1"/>
    </source>
</evidence>
<name>A0A955L2L0_9BACT</name>
<feature type="non-terminal residue" evidence="2">
    <location>
        <position position="1"/>
    </location>
</feature>
<accession>A0A955L2L0</accession>
<proteinExistence type="predicted"/>
<dbReference type="InterPro" id="IPR039261">
    <property type="entry name" value="FNR_nucleotide-bd"/>
</dbReference>
<evidence type="ECO:0000259" key="1">
    <source>
        <dbReference type="Pfam" id="PF00175"/>
    </source>
</evidence>
<reference evidence="2" key="2">
    <citation type="journal article" date="2021" name="Microbiome">
        <title>Successional dynamics and alternative stable states in a saline activated sludge microbial community over 9 years.</title>
        <authorList>
            <person name="Wang Y."/>
            <person name="Ye J."/>
            <person name="Ju F."/>
            <person name="Liu L."/>
            <person name="Boyd J.A."/>
            <person name="Deng Y."/>
            <person name="Parks D.H."/>
            <person name="Jiang X."/>
            <person name="Yin X."/>
            <person name="Woodcroft B.J."/>
            <person name="Tyson G.W."/>
            <person name="Hugenholtz P."/>
            <person name="Polz M.F."/>
            <person name="Zhang T."/>
        </authorList>
    </citation>
    <scope>NUCLEOTIDE SEQUENCE</scope>
    <source>
        <strain evidence="2">HKST-UBA13</strain>
    </source>
</reference>
<protein>
    <recommendedName>
        <fullName evidence="1">Oxidoreductase FAD/NAD(P)-binding domain-containing protein</fullName>
    </recommendedName>
</protein>
<dbReference type="AlphaFoldDB" id="A0A955L2L0"/>
<dbReference type="SUPFAM" id="SSF52343">
    <property type="entry name" value="Ferredoxin reductase-like, C-terminal NADP-linked domain"/>
    <property type="match status" value="1"/>
</dbReference>
<dbReference type="GO" id="GO:0016491">
    <property type="term" value="F:oxidoreductase activity"/>
    <property type="evidence" value="ECO:0007669"/>
    <property type="project" value="InterPro"/>
</dbReference>
<reference evidence="2" key="1">
    <citation type="submission" date="2020-04" db="EMBL/GenBank/DDBJ databases">
        <authorList>
            <person name="Zhang T."/>
        </authorList>
    </citation>
    <scope>NUCLEOTIDE SEQUENCE</scope>
    <source>
        <strain evidence="2">HKST-UBA13</strain>
    </source>
</reference>
<comment type="caution">
    <text evidence="2">The sequence shown here is derived from an EMBL/GenBank/DDBJ whole genome shotgun (WGS) entry which is preliminary data.</text>
</comment>
<organism evidence="2 3">
    <name type="scientific">Candidatus Dojkabacteria bacterium</name>
    <dbReference type="NCBI Taxonomy" id="2099670"/>
    <lineage>
        <taxon>Bacteria</taxon>
        <taxon>Candidatus Dojkabacteria</taxon>
    </lineage>
</organism>
<evidence type="ECO:0000313" key="3">
    <source>
        <dbReference type="Proteomes" id="UP000775877"/>
    </source>
</evidence>
<dbReference type="Pfam" id="PF00175">
    <property type="entry name" value="NAD_binding_1"/>
    <property type="match status" value="1"/>
</dbReference>
<dbReference type="InterPro" id="IPR001433">
    <property type="entry name" value="OxRdtase_FAD/NAD-bd"/>
</dbReference>
<gene>
    <name evidence="2" type="ORF">KC678_05560</name>
</gene>
<dbReference type="Gene3D" id="3.40.50.80">
    <property type="entry name" value="Nucleotide-binding domain of ferredoxin-NADP reductase (FNR) module"/>
    <property type="match status" value="1"/>
</dbReference>
<feature type="domain" description="Oxidoreductase FAD/NAD(P)-binding" evidence="1">
    <location>
        <begin position="14"/>
        <end position="63"/>
    </location>
</feature>